<reference evidence="2 3" key="1">
    <citation type="submission" date="2023-05" db="EMBL/GenBank/DDBJ databases">
        <title>Streptantibioticus silvisoli sp. nov., acidotolerant actinomycetes 1 from pine litter.</title>
        <authorList>
            <person name="Swiecimska M."/>
            <person name="Golinska P."/>
            <person name="Sangal V."/>
            <person name="Wachnowicz B."/>
            <person name="Goodfellow M."/>
        </authorList>
    </citation>
    <scope>NUCLEOTIDE SEQUENCE [LARGE SCALE GENOMIC DNA]</scope>
    <source>
        <strain evidence="2 3">DSM 42109</strain>
    </source>
</reference>
<proteinExistence type="predicted"/>
<comment type="caution">
    <text evidence="2">The sequence shown here is derived from an EMBL/GenBank/DDBJ whole genome shotgun (WGS) entry which is preliminary data.</text>
</comment>
<dbReference type="EMBL" id="JANCPR020000011">
    <property type="protein sequence ID" value="MDJ1132895.1"/>
    <property type="molecule type" value="Genomic_DNA"/>
</dbReference>
<evidence type="ECO:0000256" key="1">
    <source>
        <dbReference type="SAM" id="MobiDB-lite"/>
    </source>
</evidence>
<evidence type="ECO:0000313" key="2">
    <source>
        <dbReference type="EMBL" id="MDJ1132895.1"/>
    </source>
</evidence>
<accession>A0ABT6ZV22</accession>
<feature type="region of interest" description="Disordered" evidence="1">
    <location>
        <begin position="1"/>
        <end position="35"/>
    </location>
</feature>
<name>A0ABT6ZV22_9ACTN</name>
<gene>
    <name evidence="2" type="ORF">NMN56_013190</name>
</gene>
<dbReference type="RefSeq" id="WP_274041107.1">
    <property type="nucleotide sequence ID" value="NZ_JANCPR020000011.1"/>
</dbReference>
<dbReference type="Proteomes" id="UP001214441">
    <property type="component" value="Unassembled WGS sequence"/>
</dbReference>
<protein>
    <submittedName>
        <fullName evidence="2">Uncharacterized protein</fullName>
    </submittedName>
</protein>
<keyword evidence="3" id="KW-1185">Reference proteome</keyword>
<sequence length="68" mass="7372">MTRPRVVVRPERASPSASPSPPTAATPARKRKHRRAARAVRMEAGAAPAAVTGVRLHWAVERLVAARR</sequence>
<evidence type="ECO:0000313" key="3">
    <source>
        <dbReference type="Proteomes" id="UP001214441"/>
    </source>
</evidence>
<organism evidence="2 3">
    <name type="scientific">Streptomyces iconiensis</name>
    <dbReference type="NCBI Taxonomy" id="1384038"/>
    <lineage>
        <taxon>Bacteria</taxon>
        <taxon>Bacillati</taxon>
        <taxon>Actinomycetota</taxon>
        <taxon>Actinomycetes</taxon>
        <taxon>Kitasatosporales</taxon>
        <taxon>Streptomycetaceae</taxon>
        <taxon>Streptomyces</taxon>
    </lineage>
</organism>